<organism evidence="2 3">
    <name type="scientific">Catenulispora yoronensis</name>
    <dbReference type="NCBI Taxonomy" id="450799"/>
    <lineage>
        <taxon>Bacteria</taxon>
        <taxon>Bacillati</taxon>
        <taxon>Actinomycetota</taxon>
        <taxon>Actinomycetes</taxon>
        <taxon>Catenulisporales</taxon>
        <taxon>Catenulisporaceae</taxon>
        <taxon>Catenulispora</taxon>
    </lineage>
</organism>
<reference evidence="3" key="1">
    <citation type="journal article" date="2019" name="Int. J. Syst. Evol. Microbiol.">
        <title>The Global Catalogue of Microorganisms (GCM) 10K type strain sequencing project: providing services to taxonomists for standard genome sequencing and annotation.</title>
        <authorList>
            <consortium name="The Broad Institute Genomics Platform"/>
            <consortium name="The Broad Institute Genome Sequencing Center for Infectious Disease"/>
            <person name="Wu L."/>
            <person name="Ma J."/>
        </authorList>
    </citation>
    <scope>NUCLEOTIDE SEQUENCE [LARGE SCALE GENOMIC DNA]</scope>
    <source>
        <strain evidence="3">JCM 16014</strain>
    </source>
</reference>
<dbReference type="InterPro" id="IPR009057">
    <property type="entry name" value="Homeodomain-like_sf"/>
</dbReference>
<proteinExistence type="predicted"/>
<dbReference type="RefSeq" id="WP_344668400.1">
    <property type="nucleotide sequence ID" value="NZ_BAAAQN010000035.1"/>
</dbReference>
<evidence type="ECO:0000313" key="2">
    <source>
        <dbReference type="EMBL" id="GAA2043487.1"/>
    </source>
</evidence>
<keyword evidence="3" id="KW-1185">Reference proteome</keyword>
<evidence type="ECO:0000259" key="1">
    <source>
        <dbReference type="Pfam" id="PF17940"/>
    </source>
</evidence>
<name>A0ABP5GFD3_9ACTN</name>
<feature type="domain" description="Tetracyclin repressor-like C-terminal group 31" evidence="1">
    <location>
        <begin position="82"/>
        <end position="189"/>
    </location>
</feature>
<dbReference type="InterPro" id="IPR041583">
    <property type="entry name" value="TetR_C_31"/>
</dbReference>
<protein>
    <submittedName>
        <fullName evidence="2">TetR/AcrR family transcriptional regulator</fullName>
    </submittedName>
</protein>
<gene>
    <name evidence="2" type="ORF">GCM10009839_53390</name>
</gene>
<dbReference type="EMBL" id="BAAAQN010000035">
    <property type="protein sequence ID" value="GAA2043487.1"/>
    <property type="molecule type" value="Genomic_DNA"/>
</dbReference>
<sequence>MTSRPDLIGDTAIALLAERGLRGLTHRAVDEAAGLPPGSTSNHARTRTALLETTFARLCRLEAEVFENAANPEGLLALPRLSPELAADLVATQLHDTLTVRRDQLLARFELALEATRRPELRTIYDTAGRTFREPARSLMAALGTPDPDRNSRSFIAWSEGLMFDSVAGAGNREVPSRTEIRDGLIELFHGMMEDRKPSPPPERP</sequence>
<comment type="caution">
    <text evidence="2">The sequence shown here is derived from an EMBL/GenBank/DDBJ whole genome shotgun (WGS) entry which is preliminary data.</text>
</comment>
<accession>A0ABP5GFD3</accession>
<dbReference type="Proteomes" id="UP001500751">
    <property type="component" value="Unassembled WGS sequence"/>
</dbReference>
<evidence type="ECO:0000313" key="3">
    <source>
        <dbReference type="Proteomes" id="UP001500751"/>
    </source>
</evidence>
<dbReference type="SUPFAM" id="SSF46689">
    <property type="entry name" value="Homeodomain-like"/>
    <property type="match status" value="1"/>
</dbReference>
<dbReference type="Pfam" id="PF17940">
    <property type="entry name" value="TetR_C_31"/>
    <property type="match status" value="1"/>
</dbReference>
<dbReference type="Gene3D" id="1.10.357.10">
    <property type="entry name" value="Tetracycline Repressor, domain 2"/>
    <property type="match status" value="1"/>
</dbReference>